<dbReference type="SUPFAM" id="SSF53955">
    <property type="entry name" value="Lysozyme-like"/>
    <property type="match status" value="1"/>
</dbReference>
<evidence type="ECO:0000259" key="4">
    <source>
        <dbReference type="Pfam" id="PF01464"/>
    </source>
</evidence>
<dbReference type="InterPro" id="IPR023346">
    <property type="entry name" value="Lysozyme-like_dom_sf"/>
</dbReference>
<evidence type="ECO:0000256" key="2">
    <source>
        <dbReference type="SAM" id="MobiDB-lite"/>
    </source>
</evidence>
<keyword evidence="6" id="KW-1185">Reference proteome</keyword>
<feature type="signal peptide" evidence="3">
    <location>
        <begin position="1"/>
        <end position="30"/>
    </location>
</feature>
<dbReference type="Proteomes" id="UP001165576">
    <property type="component" value="Unassembled WGS sequence"/>
</dbReference>
<proteinExistence type="inferred from homology"/>
<sequence>MTMIKALLSNYRHVLLSCLFSMSLSVPAMAQTPDMPADHTASRLCREATAQVERALRLPDGFLAAISRVETGRPDENGTLLPWPWSINAAGKGYYYATRQEAIDAVRAFQQQGVTSIDVGCMQVNLLHHPTAFPSLDSAFDPYSNARYAGMFLQKMKEQTGSWPRAAAAYHSQTASNGTAYLQQVLQQWATPQDAHSDHSSALPMPPHGITGRAVPPARTTAPHAPMPYRPFIIRPATSSPSETGINHAETGSAAFLAALHHQETSTVRQPVPTTPSAQAGSGPYNHRQFRPFRGMFRPVLPPPPHQRMKSTQNGRSLAAYRAMPVHTIQTMPYAPAY</sequence>
<feature type="region of interest" description="Disordered" evidence="2">
    <location>
        <begin position="265"/>
        <end position="286"/>
    </location>
</feature>
<dbReference type="InterPro" id="IPR008258">
    <property type="entry name" value="Transglycosylase_SLT_dom_1"/>
</dbReference>
<name>A0ABT3WMQ4_9PROT</name>
<dbReference type="RefSeq" id="WP_266116601.1">
    <property type="nucleotide sequence ID" value="NZ_JANIDY010000002.1"/>
</dbReference>
<evidence type="ECO:0000256" key="3">
    <source>
        <dbReference type="SAM" id="SignalP"/>
    </source>
</evidence>
<reference evidence="5" key="1">
    <citation type="submission" date="2022-07" db="EMBL/GenBank/DDBJ databases">
        <title>Bombella genomes.</title>
        <authorList>
            <person name="Harer L."/>
            <person name="Styblova S."/>
            <person name="Ehrmann M."/>
        </authorList>
    </citation>
    <scope>NUCLEOTIDE SEQUENCE</scope>
    <source>
        <strain evidence="5">TMW 2.2543</strain>
    </source>
</reference>
<dbReference type="EMBL" id="JANIDY010000002">
    <property type="protein sequence ID" value="MCX5618086.1"/>
    <property type="molecule type" value="Genomic_DNA"/>
</dbReference>
<protein>
    <submittedName>
        <fullName evidence="5">Transglycosylase SLT domain-containing protein</fullName>
    </submittedName>
</protein>
<accession>A0ABT3WMQ4</accession>
<gene>
    <name evidence="5" type="ORF">NQF86_05345</name>
</gene>
<comment type="similarity">
    <text evidence="1">Belongs to the virb1 family.</text>
</comment>
<comment type="caution">
    <text evidence="5">The sequence shown here is derived from an EMBL/GenBank/DDBJ whole genome shotgun (WGS) entry which is preliminary data.</text>
</comment>
<evidence type="ECO:0000313" key="6">
    <source>
        <dbReference type="Proteomes" id="UP001165576"/>
    </source>
</evidence>
<keyword evidence="3" id="KW-0732">Signal</keyword>
<evidence type="ECO:0000313" key="5">
    <source>
        <dbReference type="EMBL" id="MCX5618086.1"/>
    </source>
</evidence>
<evidence type="ECO:0000256" key="1">
    <source>
        <dbReference type="ARBA" id="ARBA00009387"/>
    </source>
</evidence>
<feature type="chain" id="PRO_5045681997" evidence="3">
    <location>
        <begin position="31"/>
        <end position="338"/>
    </location>
</feature>
<organism evidence="5 6">
    <name type="scientific">Bombella pluederhausensis</name>
    <dbReference type="NCBI Taxonomy" id="2967336"/>
    <lineage>
        <taxon>Bacteria</taxon>
        <taxon>Pseudomonadati</taxon>
        <taxon>Pseudomonadota</taxon>
        <taxon>Alphaproteobacteria</taxon>
        <taxon>Acetobacterales</taxon>
        <taxon>Acetobacteraceae</taxon>
        <taxon>Bombella</taxon>
    </lineage>
</organism>
<dbReference type="Pfam" id="PF01464">
    <property type="entry name" value="SLT"/>
    <property type="match status" value="1"/>
</dbReference>
<feature type="domain" description="Transglycosylase SLT" evidence="4">
    <location>
        <begin position="117"/>
        <end position="174"/>
    </location>
</feature>